<reference evidence="5 6" key="1">
    <citation type="submission" date="2018-07" db="EMBL/GenBank/DDBJ databases">
        <title>High-quality-draft genome sequence of Gaiella occulta.</title>
        <authorList>
            <person name="Severino R."/>
            <person name="Froufe H.J.C."/>
            <person name="Rainey F.A."/>
            <person name="Barroso C."/>
            <person name="Albuquerque L."/>
            <person name="Lobo-Da-Cunha A."/>
            <person name="Da Costa M.S."/>
            <person name="Egas C."/>
        </authorList>
    </citation>
    <scope>NUCLEOTIDE SEQUENCE [LARGE SCALE GENOMIC DNA]</scope>
    <source>
        <strain evidence="5 6">F2-233</strain>
    </source>
</reference>
<evidence type="ECO:0000256" key="1">
    <source>
        <dbReference type="ARBA" id="ARBA00006153"/>
    </source>
</evidence>
<evidence type="ECO:0000313" key="5">
    <source>
        <dbReference type="EMBL" id="RDI74602.1"/>
    </source>
</evidence>
<name>A0A7M2YWU8_9ACTN</name>
<keyword evidence="3" id="KW-0862">Zinc</keyword>
<protein>
    <submittedName>
        <fullName evidence="5">Hydantase: amidase, hydantoinase/carbamoylase family</fullName>
    </submittedName>
</protein>
<evidence type="ECO:0000256" key="2">
    <source>
        <dbReference type="ARBA" id="ARBA00022801"/>
    </source>
</evidence>
<feature type="binding site" evidence="3">
    <location>
        <position position="93"/>
    </location>
    <ligand>
        <name>Zn(2+)</name>
        <dbReference type="ChEBI" id="CHEBI:29105"/>
        <label>1</label>
    </ligand>
</feature>
<dbReference type="RefSeq" id="WP_114795922.1">
    <property type="nucleotide sequence ID" value="NZ_QQZY01000003.1"/>
</dbReference>
<dbReference type="InterPro" id="IPR002933">
    <property type="entry name" value="Peptidase_M20"/>
</dbReference>
<feature type="domain" description="Peptidase M20 dimerisation" evidence="4">
    <location>
        <begin position="212"/>
        <end position="311"/>
    </location>
</feature>
<organism evidence="5 6">
    <name type="scientific">Gaiella occulta</name>
    <dbReference type="NCBI Taxonomy" id="1002870"/>
    <lineage>
        <taxon>Bacteria</taxon>
        <taxon>Bacillati</taxon>
        <taxon>Actinomycetota</taxon>
        <taxon>Thermoleophilia</taxon>
        <taxon>Gaiellales</taxon>
        <taxon>Gaiellaceae</taxon>
        <taxon>Gaiella</taxon>
    </lineage>
</organism>
<keyword evidence="3" id="KW-0479">Metal-binding</keyword>
<dbReference type="NCBIfam" id="TIGR01879">
    <property type="entry name" value="hydantase"/>
    <property type="match status" value="1"/>
</dbReference>
<dbReference type="Pfam" id="PF01546">
    <property type="entry name" value="Peptidase_M20"/>
    <property type="match status" value="1"/>
</dbReference>
<dbReference type="CDD" id="cd03884">
    <property type="entry name" value="M20_bAS"/>
    <property type="match status" value="1"/>
</dbReference>
<dbReference type="Gene3D" id="3.30.70.360">
    <property type="match status" value="1"/>
</dbReference>
<dbReference type="Proteomes" id="UP000254134">
    <property type="component" value="Unassembled WGS sequence"/>
</dbReference>
<dbReference type="OrthoDB" id="9808195at2"/>
<comment type="similarity">
    <text evidence="1">Belongs to the peptidase M20 family.</text>
</comment>
<keyword evidence="6" id="KW-1185">Reference proteome</keyword>
<dbReference type="PANTHER" id="PTHR32494:SF5">
    <property type="entry name" value="ALLANTOATE AMIDOHYDROLASE"/>
    <property type="match status" value="1"/>
</dbReference>
<comment type="caution">
    <text evidence="5">The sequence shown here is derived from an EMBL/GenBank/DDBJ whole genome shotgun (WGS) entry which is preliminary data.</text>
</comment>
<dbReference type="InterPro" id="IPR036264">
    <property type="entry name" value="Bact_exopeptidase_dim_dom"/>
</dbReference>
<feature type="binding site" evidence="3">
    <location>
        <position position="82"/>
    </location>
    <ligand>
        <name>Zn(2+)</name>
        <dbReference type="ChEBI" id="CHEBI:29105"/>
        <label>1</label>
    </ligand>
</feature>
<evidence type="ECO:0000313" key="6">
    <source>
        <dbReference type="Proteomes" id="UP000254134"/>
    </source>
</evidence>
<dbReference type="Pfam" id="PF07687">
    <property type="entry name" value="M20_dimer"/>
    <property type="match status" value="1"/>
</dbReference>
<dbReference type="EMBL" id="QQZY01000003">
    <property type="protein sequence ID" value="RDI74602.1"/>
    <property type="molecule type" value="Genomic_DNA"/>
</dbReference>
<reference evidence="6" key="2">
    <citation type="journal article" date="2019" name="MicrobiologyOpen">
        <title>High-quality draft genome sequence of Gaiella occulta isolated from a 150 meter deep mineral water borehole and comparison with the genome sequences of other deep-branching lineages of the phylum Actinobacteria.</title>
        <authorList>
            <person name="Severino R."/>
            <person name="Froufe H.J.C."/>
            <person name="Barroso C."/>
            <person name="Albuquerque L."/>
            <person name="Lobo-da-Cunha A."/>
            <person name="da Costa M.S."/>
            <person name="Egas C."/>
        </authorList>
    </citation>
    <scope>NUCLEOTIDE SEQUENCE [LARGE SCALE GENOMIC DNA]</scope>
    <source>
        <strain evidence="6">F2-233</strain>
    </source>
</reference>
<dbReference type="SUPFAM" id="SSF53187">
    <property type="entry name" value="Zn-dependent exopeptidases"/>
    <property type="match status" value="1"/>
</dbReference>
<gene>
    <name evidence="5" type="ORF">Gocc_1491</name>
</gene>
<dbReference type="InterPro" id="IPR011650">
    <property type="entry name" value="Peptidase_M20_dimer"/>
</dbReference>
<feature type="binding site" evidence="3">
    <location>
        <position position="190"/>
    </location>
    <ligand>
        <name>Zn(2+)</name>
        <dbReference type="ChEBI" id="CHEBI:29105"/>
        <label>1</label>
    </ligand>
</feature>
<comment type="cofactor">
    <cofactor evidence="3">
        <name>Zn(2+)</name>
        <dbReference type="ChEBI" id="CHEBI:29105"/>
    </cofactor>
    <text evidence="3">Binds 2 Zn(2+) ions per subunit.</text>
</comment>
<accession>A0A7M2YWU8</accession>
<dbReference type="PANTHER" id="PTHR32494">
    <property type="entry name" value="ALLANTOATE DEIMINASE-RELATED"/>
    <property type="match status" value="1"/>
</dbReference>
<proteinExistence type="inferred from homology"/>
<dbReference type="SUPFAM" id="SSF55031">
    <property type="entry name" value="Bacterial exopeptidase dimerisation domain"/>
    <property type="match status" value="1"/>
</dbReference>
<dbReference type="InterPro" id="IPR010158">
    <property type="entry name" value="Amidase_Cbmase"/>
</dbReference>
<dbReference type="AlphaFoldDB" id="A0A7M2YWU8"/>
<dbReference type="PIRSF" id="PIRSF001235">
    <property type="entry name" value="Amidase_carbamoylase"/>
    <property type="match status" value="1"/>
</dbReference>
<sequence>MVLRVDSDRMRADFEALAEIGGTPEGGVARTTFSDAHFEARAWFLERGRAAGLATRVDSAANHSVVLPARDPEARTLMLGSHLDSVRRGGRYDGALGVLCALEVLRSVQDAGLELPLALEAVDFTDEEGTLIGTLGSWALTGELSAEILAAPRGGRDLLLAELERVGLSEHDLLSARRDPASLAGFLELHIEQGPVLERADTAIGIVTGIIGSSSFLIVFEGDARHAGTTPMDARRDAALGAAAFVLGVRETVTRDFPGCVATVGDIAIEPGSFNVVPGRARLRMECRSLDAAELDALEHALAVRAKVAADQWGLEVDVQRAGRWDPARTDERVRAAFTDAAGALGLSTMELPSGAGHDAQALARVTPSGMVFVPSLGGVSHDPTEHTAWKDCVNGANVLLGATVVLARSLQNGSII</sequence>
<keyword evidence="2" id="KW-0378">Hydrolase</keyword>
<feature type="binding site" evidence="3">
    <location>
        <position position="93"/>
    </location>
    <ligand>
        <name>Zn(2+)</name>
        <dbReference type="ChEBI" id="CHEBI:29105"/>
        <label>2</label>
    </ligand>
</feature>
<dbReference type="Gene3D" id="3.40.630.10">
    <property type="entry name" value="Zn peptidases"/>
    <property type="match status" value="1"/>
</dbReference>
<dbReference type="GO" id="GO:0046872">
    <property type="term" value="F:metal ion binding"/>
    <property type="evidence" value="ECO:0007669"/>
    <property type="project" value="UniProtKB-KW"/>
</dbReference>
<evidence type="ECO:0000259" key="4">
    <source>
        <dbReference type="Pfam" id="PF07687"/>
    </source>
</evidence>
<evidence type="ECO:0000256" key="3">
    <source>
        <dbReference type="PIRSR" id="PIRSR001235-1"/>
    </source>
</evidence>
<feature type="binding site" evidence="3">
    <location>
        <position position="382"/>
    </location>
    <ligand>
        <name>Zn(2+)</name>
        <dbReference type="ChEBI" id="CHEBI:29105"/>
        <label>2</label>
    </ligand>
</feature>
<dbReference type="GO" id="GO:0016813">
    <property type="term" value="F:hydrolase activity, acting on carbon-nitrogen (but not peptide) bonds, in linear amidines"/>
    <property type="evidence" value="ECO:0007669"/>
    <property type="project" value="InterPro"/>
</dbReference>
<feature type="binding site" evidence="3">
    <location>
        <position position="128"/>
    </location>
    <ligand>
        <name>Zn(2+)</name>
        <dbReference type="ChEBI" id="CHEBI:29105"/>
        <label>2</label>
    </ligand>
</feature>